<keyword evidence="3" id="KW-0949">S-adenosyl-L-methionine</keyword>
<evidence type="ECO:0000256" key="4">
    <source>
        <dbReference type="SAM" id="MobiDB-lite"/>
    </source>
</evidence>
<dbReference type="GO" id="GO:0003682">
    <property type="term" value="F:chromatin binding"/>
    <property type="evidence" value="ECO:0007669"/>
    <property type="project" value="TreeGrafter"/>
</dbReference>
<dbReference type="PANTHER" id="PTHR45747:SF14">
    <property type="entry name" value="HISTONE-LYSINE N-METHYLTRANSFERASE EZA1"/>
    <property type="match status" value="1"/>
</dbReference>
<dbReference type="GO" id="GO:0005634">
    <property type="term" value="C:nucleus"/>
    <property type="evidence" value="ECO:0007669"/>
    <property type="project" value="TreeGrafter"/>
</dbReference>
<dbReference type="SMART" id="SM01114">
    <property type="entry name" value="CXC"/>
    <property type="match status" value="1"/>
</dbReference>
<dbReference type="SUPFAM" id="SSF82199">
    <property type="entry name" value="SET domain"/>
    <property type="match status" value="1"/>
</dbReference>
<dbReference type="GO" id="GO:0032259">
    <property type="term" value="P:methylation"/>
    <property type="evidence" value="ECO:0007669"/>
    <property type="project" value="UniProtKB-KW"/>
</dbReference>
<dbReference type="InterPro" id="IPR026489">
    <property type="entry name" value="CXC_dom"/>
</dbReference>
<dbReference type="AlphaFoldDB" id="A0A453I8D5"/>
<reference evidence="6" key="3">
    <citation type="journal article" date="2017" name="Nature">
        <title>Genome sequence of the progenitor of the wheat D genome Aegilops tauschii.</title>
        <authorList>
            <person name="Luo M.C."/>
            <person name="Gu Y.Q."/>
            <person name="Puiu D."/>
            <person name="Wang H."/>
            <person name="Twardziok S.O."/>
            <person name="Deal K.R."/>
            <person name="Huo N."/>
            <person name="Zhu T."/>
            <person name="Wang L."/>
            <person name="Wang Y."/>
            <person name="McGuire P.E."/>
            <person name="Liu S."/>
            <person name="Long H."/>
            <person name="Ramasamy R.K."/>
            <person name="Rodriguez J.C."/>
            <person name="Van S.L."/>
            <person name="Yuan L."/>
            <person name="Wang Z."/>
            <person name="Xia Z."/>
            <person name="Xiao L."/>
            <person name="Anderson O.D."/>
            <person name="Ouyang S."/>
            <person name="Liang Y."/>
            <person name="Zimin A.V."/>
            <person name="Pertea G."/>
            <person name="Qi P."/>
            <person name="Bennetzen J.L."/>
            <person name="Dai X."/>
            <person name="Dawson M.W."/>
            <person name="Muller H.G."/>
            <person name="Kugler K."/>
            <person name="Rivarola-Duarte L."/>
            <person name="Spannagl M."/>
            <person name="Mayer K.F.X."/>
            <person name="Lu F.H."/>
            <person name="Bevan M.W."/>
            <person name="Leroy P."/>
            <person name="Li P."/>
            <person name="You F.M."/>
            <person name="Sun Q."/>
            <person name="Liu Z."/>
            <person name="Lyons E."/>
            <person name="Wicker T."/>
            <person name="Salzberg S.L."/>
            <person name="Devos K.M."/>
            <person name="Dvorak J."/>
        </authorList>
    </citation>
    <scope>NUCLEOTIDE SEQUENCE [LARGE SCALE GENOMIC DNA]</scope>
    <source>
        <strain evidence="6">cv. AL8/78</strain>
    </source>
</reference>
<dbReference type="Pfam" id="PF18264">
    <property type="entry name" value="preSET_CXC"/>
    <property type="match status" value="1"/>
</dbReference>
<feature type="compositionally biased region" description="Basic and acidic residues" evidence="4">
    <location>
        <begin position="338"/>
        <end position="355"/>
    </location>
</feature>
<reference evidence="6" key="4">
    <citation type="submission" date="2019-03" db="UniProtKB">
        <authorList>
            <consortium name="EnsemblPlants"/>
        </authorList>
    </citation>
    <scope>IDENTIFICATION</scope>
</reference>
<organism evidence="6 7">
    <name type="scientific">Aegilops tauschii subsp. strangulata</name>
    <name type="common">Goatgrass</name>
    <dbReference type="NCBI Taxonomy" id="200361"/>
    <lineage>
        <taxon>Eukaryota</taxon>
        <taxon>Viridiplantae</taxon>
        <taxon>Streptophyta</taxon>
        <taxon>Embryophyta</taxon>
        <taxon>Tracheophyta</taxon>
        <taxon>Spermatophyta</taxon>
        <taxon>Magnoliopsida</taxon>
        <taxon>Liliopsida</taxon>
        <taxon>Poales</taxon>
        <taxon>Poaceae</taxon>
        <taxon>BOP clade</taxon>
        <taxon>Pooideae</taxon>
        <taxon>Triticodae</taxon>
        <taxon>Triticeae</taxon>
        <taxon>Triticinae</taxon>
        <taxon>Aegilops</taxon>
    </lineage>
</organism>
<evidence type="ECO:0000313" key="7">
    <source>
        <dbReference type="Proteomes" id="UP000015105"/>
    </source>
</evidence>
<dbReference type="PROSITE" id="PS51633">
    <property type="entry name" value="CXC"/>
    <property type="match status" value="1"/>
</dbReference>
<dbReference type="InterPro" id="IPR045318">
    <property type="entry name" value="EZH1/2-like"/>
</dbReference>
<keyword evidence="1" id="KW-0489">Methyltransferase</keyword>
<dbReference type="GO" id="GO:0046976">
    <property type="term" value="F:histone H3K27 methyltransferase activity"/>
    <property type="evidence" value="ECO:0007669"/>
    <property type="project" value="TreeGrafter"/>
</dbReference>
<dbReference type="InterPro" id="IPR058609">
    <property type="entry name" value="HTH_CLF-like"/>
</dbReference>
<dbReference type="Gene3D" id="2.170.270.10">
    <property type="entry name" value="SET domain"/>
    <property type="match status" value="1"/>
</dbReference>
<dbReference type="EnsemblPlants" id="AET4Gv20482900.6">
    <property type="protein sequence ID" value="AET4Gv20482900.6"/>
    <property type="gene ID" value="AET4Gv20482900"/>
</dbReference>
<name>A0A453I8D5_AEGTS</name>
<accession>A0A453I8D5</accession>
<feature type="region of interest" description="Disordered" evidence="4">
    <location>
        <begin position="338"/>
        <end position="387"/>
    </location>
</feature>
<evidence type="ECO:0000313" key="6">
    <source>
        <dbReference type="EnsemblPlants" id="AET4Gv20482900.6"/>
    </source>
</evidence>
<evidence type="ECO:0000256" key="3">
    <source>
        <dbReference type="ARBA" id="ARBA00022691"/>
    </source>
</evidence>
<reference evidence="6" key="5">
    <citation type="journal article" date="2021" name="G3 (Bethesda)">
        <title>Aegilops tauschii genome assembly Aet v5.0 features greater sequence contiguity and improved annotation.</title>
        <authorList>
            <person name="Wang L."/>
            <person name="Zhu T."/>
            <person name="Rodriguez J.C."/>
            <person name="Deal K.R."/>
            <person name="Dubcovsky J."/>
            <person name="McGuire P.E."/>
            <person name="Lux T."/>
            <person name="Spannagl M."/>
            <person name="Mayer K.F.X."/>
            <person name="Baldrich P."/>
            <person name="Meyers B.C."/>
            <person name="Huo N."/>
            <person name="Gu Y.Q."/>
            <person name="Zhou H."/>
            <person name="Devos K.M."/>
            <person name="Bennetzen J.L."/>
            <person name="Unver T."/>
            <person name="Budak H."/>
            <person name="Gulick P.J."/>
            <person name="Galiba G."/>
            <person name="Kalapos B."/>
            <person name="Nelson D.R."/>
            <person name="Li P."/>
            <person name="You F.M."/>
            <person name="Luo M.C."/>
            <person name="Dvorak J."/>
        </authorList>
    </citation>
    <scope>NUCLEOTIDE SEQUENCE [LARGE SCALE GENOMIC DNA]</scope>
    <source>
        <strain evidence="6">cv. AL8/78</strain>
    </source>
</reference>
<dbReference type="Gramene" id="AET4Gv20482900.6">
    <property type="protein sequence ID" value="AET4Gv20482900.6"/>
    <property type="gene ID" value="AET4Gv20482900"/>
</dbReference>
<feature type="domain" description="CXC" evidence="5">
    <location>
        <begin position="486"/>
        <end position="590"/>
    </location>
</feature>
<feature type="compositionally biased region" description="Polar residues" evidence="4">
    <location>
        <begin position="376"/>
        <end position="386"/>
    </location>
</feature>
<protein>
    <recommendedName>
        <fullName evidence="5">CXC domain-containing protein</fullName>
    </recommendedName>
</protein>
<keyword evidence="2" id="KW-0808">Transferase</keyword>
<sequence length="629" mass="70118">PFPSPLFFFFRAPQRPDQGLGVGTSSLMALHGKLTQLKRQIQQARLASIKEKLEANRRALRKHTCGLFDVAALAEAASRGSESSNVLSQLAAEGQSRIVGWNLARGSGEREVVHVQEENLSADGTLVLSSSGDSAQSIVLQLVKLPLVDKIPPYTTWIFLDKNQRMADDQSIAGRRRIYYDSAGNEALICSESDEEIPQPEEEKHVFTEGEDQLIWKATQERGLSQEDLNVICQFIDASPSEIEGRSEFLFEKHEKHSEFSDKIESQLPLDKTVDIVLDSFDNLFCRRCLVFDCRLHGCSQNLVFPSEKQPCGFELDGNKSPCGDQCYLRIGDTRPDIREFGGNQRDDPNKKISNKDSCGGSPTSTAEDAARNTNKESSANNLFSSSREHPLSHWSTLERDLYLKGIEIFGKNSCLIVRNLLCGLKTCMEVASYMYNNGAANMSKSISGDFTETEQNYMEQGMVVRTKVCRRRGRTRKHKYPSKAAGHPAIRKKVGDGKQCDRQYTPCGCQEMCNKNCPCVENGTCCEKYCGCSKSCKNRFRGCHCAKSQCRSRQCPCFAASRECDPDVCRNCWVSCGDGSLGEPPERGDGYQCGNMKLLLKQQQRILLGKSDVAGWGAFIKVRSQKLV</sequence>
<dbReference type="PANTHER" id="PTHR45747">
    <property type="entry name" value="HISTONE-LYSINE N-METHYLTRANSFERASE E(Z)"/>
    <property type="match status" value="1"/>
</dbReference>
<reference evidence="7" key="2">
    <citation type="journal article" date="2017" name="Nat. Plants">
        <title>The Aegilops tauschii genome reveals multiple impacts of transposons.</title>
        <authorList>
            <person name="Zhao G."/>
            <person name="Zou C."/>
            <person name="Li K."/>
            <person name="Wang K."/>
            <person name="Li T."/>
            <person name="Gao L."/>
            <person name="Zhang X."/>
            <person name="Wang H."/>
            <person name="Yang Z."/>
            <person name="Liu X."/>
            <person name="Jiang W."/>
            <person name="Mao L."/>
            <person name="Kong X."/>
            <person name="Jiao Y."/>
            <person name="Jia J."/>
        </authorList>
    </citation>
    <scope>NUCLEOTIDE SEQUENCE [LARGE SCALE GENOMIC DNA]</scope>
    <source>
        <strain evidence="7">cv. AL8/78</strain>
    </source>
</reference>
<evidence type="ECO:0000256" key="1">
    <source>
        <dbReference type="ARBA" id="ARBA00022603"/>
    </source>
</evidence>
<evidence type="ECO:0000259" key="5">
    <source>
        <dbReference type="PROSITE" id="PS51633"/>
    </source>
</evidence>
<keyword evidence="7" id="KW-1185">Reference proteome</keyword>
<dbReference type="InterPro" id="IPR046341">
    <property type="entry name" value="SET_dom_sf"/>
</dbReference>
<dbReference type="Pfam" id="PF25996">
    <property type="entry name" value="HTH_CLF_N"/>
    <property type="match status" value="1"/>
</dbReference>
<dbReference type="InterPro" id="IPR041355">
    <property type="entry name" value="Pre-SET_CXC"/>
</dbReference>
<dbReference type="GO" id="GO:0031507">
    <property type="term" value="P:heterochromatin formation"/>
    <property type="evidence" value="ECO:0007669"/>
    <property type="project" value="TreeGrafter"/>
</dbReference>
<dbReference type="Proteomes" id="UP000015105">
    <property type="component" value="Chromosome 4D"/>
</dbReference>
<reference evidence="7" key="1">
    <citation type="journal article" date="2014" name="Science">
        <title>Ancient hybridizations among the ancestral genomes of bread wheat.</title>
        <authorList>
            <consortium name="International Wheat Genome Sequencing Consortium,"/>
            <person name="Marcussen T."/>
            <person name="Sandve S.R."/>
            <person name="Heier L."/>
            <person name="Spannagl M."/>
            <person name="Pfeifer M."/>
            <person name="Jakobsen K.S."/>
            <person name="Wulff B.B."/>
            <person name="Steuernagel B."/>
            <person name="Mayer K.F."/>
            <person name="Olsen O.A."/>
        </authorList>
    </citation>
    <scope>NUCLEOTIDE SEQUENCE [LARGE SCALE GENOMIC DNA]</scope>
    <source>
        <strain evidence="7">cv. AL8/78</strain>
    </source>
</reference>
<evidence type="ECO:0000256" key="2">
    <source>
        <dbReference type="ARBA" id="ARBA00022679"/>
    </source>
</evidence>
<proteinExistence type="predicted"/>
<dbReference type="InterPro" id="IPR033467">
    <property type="entry name" value="Tesmin/TSO1-like_CXC"/>
</dbReference>